<dbReference type="EMBL" id="JAUSSU010000003">
    <property type="protein sequence ID" value="MDQ0112379.1"/>
    <property type="molecule type" value="Genomic_DNA"/>
</dbReference>
<keyword evidence="3" id="KW-1185">Reference proteome</keyword>
<reference evidence="2 3" key="1">
    <citation type="submission" date="2023-07" db="EMBL/GenBank/DDBJ databases">
        <title>Sorghum-associated microbial communities from plants grown in Nebraska, USA.</title>
        <authorList>
            <person name="Schachtman D."/>
        </authorList>
    </citation>
    <scope>NUCLEOTIDE SEQUENCE [LARGE SCALE GENOMIC DNA]</scope>
    <source>
        <strain evidence="2 3">CC482</strain>
    </source>
</reference>
<name>A0ABT9U1S4_PAEHA</name>
<dbReference type="Pfam" id="PF00583">
    <property type="entry name" value="Acetyltransf_1"/>
    <property type="match status" value="1"/>
</dbReference>
<dbReference type="InterPro" id="IPR016181">
    <property type="entry name" value="Acyl_CoA_acyltransferase"/>
</dbReference>
<organism evidence="2 3">
    <name type="scientific">Paenibacillus harenae</name>
    <dbReference type="NCBI Taxonomy" id="306543"/>
    <lineage>
        <taxon>Bacteria</taxon>
        <taxon>Bacillati</taxon>
        <taxon>Bacillota</taxon>
        <taxon>Bacilli</taxon>
        <taxon>Bacillales</taxon>
        <taxon>Paenibacillaceae</taxon>
        <taxon>Paenibacillus</taxon>
    </lineage>
</organism>
<evidence type="ECO:0000313" key="3">
    <source>
        <dbReference type="Proteomes" id="UP001229346"/>
    </source>
</evidence>
<dbReference type="SUPFAM" id="SSF55729">
    <property type="entry name" value="Acyl-CoA N-acyltransferases (Nat)"/>
    <property type="match status" value="1"/>
</dbReference>
<comment type="caution">
    <text evidence="2">The sequence shown here is derived from an EMBL/GenBank/DDBJ whole genome shotgun (WGS) entry which is preliminary data.</text>
</comment>
<accession>A0ABT9U1S4</accession>
<protein>
    <submittedName>
        <fullName evidence="2">N-acetyltransferase YhbS</fullName>
    </submittedName>
</protein>
<dbReference type="Gene3D" id="3.40.630.30">
    <property type="match status" value="1"/>
</dbReference>
<evidence type="ECO:0000259" key="1">
    <source>
        <dbReference type="PROSITE" id="PS51186"/>
    </source>
</evidence>
<gene>
    <name evidence="2" type="ORF">J2T15_001814</name>
</gene>
<evidence type="ECO:0000313" key="2">
    <source>
        <dbReference type="EMBL" id="MDQ0112379.1"/>
    </source>
</evidence>
<feature type="domain" description="N-acetyltransferase" evidence="1">
    <location>
        <begin position="3"/>
        <end position="154"/>
    </location>
</feature>
<dbReference type="CDD" id="cd04301">
    <property type="entry name" value="NAT_SF"/>
    <property type="match status" value="1"/>
</dbReference>
<dbReference type="PROSITE" id="PS51186">
    <property type="entry name" value="GNAT"/>
    <property type="match status" value="1"/>
</dbReference>
<sequence length="173" mass="19166">MTILIRTENESDHAQVQQVNFTAFGNRDDEAELVGRIRTTPNFVPELSIVAEENGVIIGHVLLSNAKVVQGEQRHDVLALAPIAVSPNYQKQGIGKQLILEGLQRGKELGYSIVLLIGHPSYYPKFGFKPARPYGLELKQFEVPDDVFMVCELQEGALKSIKGELKYPGAFFG</sequence>
<dbReference type="RefSeq" id="WP_307203183.1">
    <property type="nucleotide sequence ID" value="NZ_JAUSSU010000003.1"/>
</dbReference>
<dbReference type="InterPro" id="IPR000182">
    <property type="entry name" value="GNAT_dom"/>
</dbReference>
<proteinExistence type="predicted"/>
<dbReference type="Proteomes" id="UP001229346">
    <property type="component" value="Unassembled WGS sequence"/>
</dbReference>